<dbReference type="SMART" id="SM00175">
    <property type="entry name" value="RAB"/>
    <property type="match status" value="1"/>
</dbReference>
<evidence type="ECO:0000256" key="1">
    <source>
        <dbReference type="ARBA" id="ARBA00022741"/>
    </source>
</evidence>
<proteinExistence type="predicted"/>
<name>A0A9N9GN98_9GLOM</name>
<feature type="region of interest" description="Disordered" evidence="3">
    <location>
        <begin position="222"/>
        <end position="247"/>
    </location>
</feature>
<gene>
    <name evidence="4" type="ORF">AGERDE_LOCUS9741</name>
</gene>
<comment type="caution">
    <text evidence="4">The sequence shown here is derived from an EMBL/GenBank/DDBJ whole genome shotgun (WGS) entry which is preliminary data.</text>
</comment>
<sequence>MAYVPYSIERIKRKLVIVGDSGVGKTSLVMRYATGKPPSQNKPFIYEDYFVTEMMGDEAVELRVVDTAYVSQRKSGYSGAHIVLMAFSVDSRESFENITQRWFAEVQQYAPTATIILLGLKRDTRGDPVVIERMKERDEKFVDVREALLLSSALCARTYIECSSYVGVNVRKVFEEAISGVVEKYIKDNSQSSPSSSSLNWINGKRASSLCGGVVGFFGLRQTSNNNNNNTGTRRRTGTNNHNNNRSINNLLSQHEFESREDVNGTKHLKGQYSEIMEIRDYSFAYNINKAHYLRQPNTS</sequence>
<keyword evidence="1" id="KW-0547">Nucleotide-binding</keyword>
<dbReference type="InterPro" id="IPR001806">
    <property type="entry name" value="Small_GTPase"/>
</dbReference>
<dbReference type="SUPFAM" id="SSF52540">
    <property type="entry name" value="P-loop containing nucleoside triphosphate hydrolases"/>
    <property type="match status" value="1"/>
</dbReference>
<organism evidence="4 5">
    <name type="scientific">Ambispora gerdemannii</name>
    <dbReference type="NCBI Taxonomy" id="144530"/>
    <lineage>
        <taxon>Eukaryota</taxon>
        <taxon>Fungi</taxon>
        <taxon>Fungi incertae sedis</taxon>
        <taxon>Mucoromycota</taxon>
        <taxon>Glomeromycotina</taxon>
        <taxon>Glomeromycetes</taxon>
        <taxon>Archaeosporales</taxon>
        <taxon>Ambisporaceae</taxon>
        <taxon>Ambispora</taxon>
    </lineage>
</organism>
<dbReference type="PROSITE" id="PS51419">
    <property type="entry name" value="RAB"/>
    <property type="match status" value="1"/>
</dbReference>
<dbReference type="Pfam" id="PF00071">
    <property type="entry name" value="Ras"/>
    <property type="match status" value="1"/>
</dbReference>
<evidence type="ECO:0000313" key="4">
    <source>
        <dbReference type="EMBL" id="CAG8614103.1"/>
    </source>
</evidence>
<dbReference type="Proteomes" id="UP000789831">
    <property type="component" value="Unassembled WGS sequence"/>
</dbReference>
<dbReference type="InterPro" id="IPR003578">
    <property type="entry name" value="Small_GTPase_Rho"/>
</dbReference>
<dbReference type="PANTHER" id="PTHR24072">
    <property type="entry name" value="RHO FAMILY GTPASE"/>
    <property type="match status" value="1"/>
</dbReference>
<dbReference type="NCBIfam" id="TIGR00231">
    <property type="entry name" value="small_GTP"/>
    <property type="match status" value="1"/>
</dbReference>
<feature type="non-terminal residue" evidence="4">
    <location>
        <position position="1"/>
    </location>
</feature>
<dbReference type="SMART" id="SM00174">
    <property type="entry name" value="RHO"/>
    <property type="match status" value="1"/>
</dbReference>
<dbReference type="PROSITE" id="PS51420">
    <property type="entry name" value="RHO"/>
    <property type="match status" value="1"/>
</dbReference>
<protein>
    <submittedName>
        <fullName evidence="4">9103_t:CDS:1</fullName>
    </submittedName>
</protein>
<dbReference type="GO" id="GO:0005525">
    <property type="term" value="F:GTP binding"/>
    <property type="evidence" value="ECO:0007669"/>
    <property type="project" value="UniProtKB-KW"/>
</dbReference>
<dbReference type="EMBL" id="CAJVPL010002571">
    <property type="protein sequence ID" value="CAG8614103.1"/>
    <property type="molecule type" value="Genomic_DNA"/>
</dbReference>
<evidence type="ECO:0000256" key="3">
    <source>
        <dbReference type="SAM" id="MobiDB-lite"/>
    </source>
</evidence>
<dbReference type="AlphaFoldDB" id="A0A9N9GN98"/>
<dbReference type="GO" id="GO:0007264">
    <property type="term" value="P:small GTPase-mediated signal transduction"/>
    <property type="evidence" value="ECO:0007669"/>
    <property type="project" value="InterPro"/>
</dbReference>
<accession>A0A9N9GN98</accession>
<evidence type="ECO:0000256" key="2">
    <source>
        <dbReference type="ARBA" id="ARBA00023134"/>
    </source>
</evidence>
<keyword evidence="5" id="KW-1185">Reference proteome</keyword>
<reference evidence="4" key="1">
    <citation type="submission" date="2021-06" db="EMBL/GenBank/DDBJ databases">
        <authorList>
            <person name="Kallberg Y."/>
            <person name="Tangrot J."/>
            <person name="Rosling A."/>
        </authorList>
    </citation>
    <scope>NUCLEOTIDE SEQUENCE</scope>
    <source>
        <strain evidence="4">MT106</strain>
    </source>
</reference>
<dbReference type="InterPro" id="IPR027417">
    <property type="entry name" value="P-loop_NTPase"/>
</dbReference>
<dbReference type="SMART" id="SM00173">
    <property type="entry name" value="RAS"/>
    <property type="match status" value="1"/>
</dbReference>
<dbReference type="PRINTS" id="PR00449">
    <property type="entry name" value="RASTRNSFRMNG"/>
</dbReference>
<dbReference type="InterPro" id="IPR005225">
    <property type="entry name" value="Small_GTP-bd"/>
</dbReference>
<evidence type="ECO:0000313" key="5">
    <source>
        <dbReference type="Proteomes" id="UP000789831"/>
    </source>
</evidence>
<dbReference type="OrthoDB" id="8830751at2759"/>
<keyword evidence="2" id="KW-0342">GTP-binding</keyword>
<dbReference type="CDD" id="cd00157">
    <property type="entry name" value="Rho"/>
    <property type="match status" value="1"/>
</dbReference>
<dbReference type="GO" id="GO:0003924">
    <property type="term" value="F:GTPase activity"/>
    <property type="evidence" value="ECO:0007669"/>
    <property type="project" value="InterPro"/>
</dbReference>
<dbReference type="PROSITE" id="PS51421">
    <property type="entry name" value="RAS"/>
    <property type="match status" value="1"/>
</dbReference>
<dbReference type="Gene3D" id="3.40.50.300">
    <property type="entry name" value="P-loop containing nucleotide triphosphate hydrolases"/>
    <property type="match status" value="1"/>
</dbReference>